<gene>
    <name evidence="1" type="ORF">GCM10023322_12370</name>
</gene>
<dbReference type="InterPro" id="IPR023375">
    <property type="entry name" value="ADC_dom_sf"/>
</dbReference>
<proteinExistence type="predicted"/>
<dbReference type="InterPro" id="IPR018644">
    <property type="entry name" value="DUF2071"/>
</dbReference>
<dbReference type="SUPFAM" id="SSF160104">
    <property type="entry name" value="Acetoacetate decarboxylase-like"/>
    <property type="match status" value="1"/>
</dbReference>
<evidence type="ECO:0000313" key="1">
    <source>
        <dbReference type="EMBL" id="GAA5180325.1"/>
    </source>
</evidence>
<evidence type="ECO:0000313" key="2">
    <source>
        <dbReference type="Proteomes" id="UP001501570"/>
    </source>
</evidence>
<dbReference type="Pfam" id="PF09844">
    <property type="entry name" value="DUF2071"/>
    <property type="match status" value="1"/>
</dbReference>
<organism evidence="1 2">
    <name type="scientific">Rugosimonospora acidiphila</name>
    <dbReference type="NCBI Taxonomy" id="556531"/>
    <lineage>
        <taxon>Bacteria</taxon>
        <taxon>Bacillati</taxon>
        <taxon>Actinomycetota</taxon>
        <taxon>Actinomycetes</taxon>
        <taxon>Micromonosporales</taxon>
        <taxon>Micromonosporaceae</taxon>
        <taxon>Rugosimonospora</taxon>
    </lineage>
</organism>
<keyword evidence="2" id="KW-1185">Reference proteome</keyword>
<protein>
    <recommendedName>
        <fullName evidence="3">DUF2071 domain-containing protein</fullName>
    </recommendedName>
</protein>
<reference evidence="2" key="1">
    <citation type="journal article" date="2019" name="Int. J. Syst. Evol. Microbiol.">
        <title>The Global Catalogue of Microorganisms (GCM) 10K type strain sequencing project: providing services to taxonomists for standard genome sequencing and annotation.</title>
        <authorList>
            <consortium name="The Broad Institute Genomics Platform"/>
            <consortium name="The Broad Institute Genome Sequencing Center for Infectious Disease"/>
            <person name="Wu L."/>
            <person name="Ma J."/>
        </authorList>
    </citation>
    <scope>NUCLEOTIDE SEQUENCE [LARGE SCALE GENOMIC DNA]</scope>
    <source>
        <strain evidence="2">JCM 18304</strain>
    </source>
</reference>
<dbReference type="Proteomes" id="UP001501570">
    <property type="component" value="Unassembled WGS sequence"/>
</dbReference>
<accession>A0ABP9RMR0</accession>
<dbReference type="Gene3D" id="2.40.400.10">
    <property type="entry name" value="Acetoacetate decarboxylase-like"/>
    <property type="match status" value="1"/>
</dbReference>
<name>A0ABP9RMR0_9ACTN</name>
<sequence>MWQVLRRHPLPMRTRFGHSLVLTYALPPDALAPLLPPGLSLDTYRAPDGSEHAFVAVGVVSALDLRPAGLPALCGRDYVLTGYRVFTRFPTPGGRTMRGLKILRSDTDQRGMALAGNLLTHYHYRLARTRLEIDGGRLRVRVDSRDHRADLAVTADLTSRPAALPAGSPFASAAHARRFAGPLPYTFDYEARTGSMIVVKAHRTRWRPEPVAVEVSTLTFFRHGPLAATRPVLANAFHVADLEYGWHRGSRRALDGTPR</sequence>
<dbReference type="EMBL" id="BAABJQ010000003">
    <property type="protein sequence ID" value="GAA5180325.1"/>
    <property type="molecule type" value="Genomic_DNA"/>
</dbReference>
<comment type="caution">
    <text evidence="1">The sequence shown here is derived from an EMBL/GenBank/DDBJ whole genome shotgun (WGS) entry which is preliminary data.</text>
</comment>
<evidence type="ECO:0008006" key="3">
    <source>
        <dbReference type="Google" id="ProtNLM"/>
    </source>
</evidence>